<protein>
    <recommendedName>
        <fullName evidence="4">DUF11 domain-containing protein</fullName>
    </recommendedName>
</protein>
<keyword evidence="3" id="KW-1185">Reference proteome</keyword>
<proteinExistence type="predicted"/>
<keyword evidence="1" id="KW-0732">Signal</keyword>
<dbReference type="Proteomes" id="UP000448199">
    <property type="component" value="Unassembled WGS sequence"/>
</dbReference>
<dbReference type="Gene3D" id="2.60.40.740">
    <property type="match status" value="1"/>
</dbReference>
<dbReference type="OrthoDB" id="9773411at2"/>
<evidence type="ECO:0008006" key="4">
    <source>
        <dbReference type="Google" id="ProtNLM"/>
    </source>
</evidence>
<accession>A0A844XU80</accession>
<dbReference type="SUPFAM" id="SSF117074">
    <property type="entry name" value="Hypothetical protein PA1324"/>
    <property type="match status" value="1"/>
</dbReference>
<gene>
    <name evidence="2" type="ORF">GRI69_13710</name>
</gene>
<dbReference type="InterPro" id="IPR013783">
    <property type="entry name" value="Ig-like_fold"/>
</dbReference>
<comment type="caution">
    <text evidence="2">The sequence shown here is derived from an EMBL/GenBank/DDBJ whole genome shotgun (WGS) entry which is preliminary data.</text>
</comment>
<evidence type="ECO:0000313" key="2">
    <source>
        <dbReference type="EMBL" id="MXO49310.1"/>
    </source>
</evidence>
<dbReference type="EMBL" id="WTYC01000009">
    <property type="protein sequence ID" value="MXO49310.1"/>
    <property type="molecule type" value="Genomic_DNA"/>
</dbReference>
<organism evidence="2 3">
    <name type="scientific">Qipengyuania vulgaris</name>
    <dbReference type="NCBI Taxonomy" id="291985"/>
    <lineage>
        <taxon>Bacteria</taxon>
        <taxon>Pseudomonadati</taxon>
        <taxon>Pseudomonadota</taxon>
        <taxon>Alphaproteobacteria</taxon>
        <taxon>Sphingomonadales</taxon>
        <taxon>Erythrobacteraceae</taxon>
        <taxon>Qipengyuania</taxon>
    </lineage>
</organism>
<dbReference type="Gene3D" id="2.60.40.10">
    <property type="entry name" value="Immunoglobulins"/>
    <property type="match status" value="1"/>
</dbReference>
<dbReference type="InterPro" id="IPR047589">
    <property type="entry name" value="DUF11_rpt"/>
</dbReference>
<name>A0A844XU80_9SPHN</name>
<sequence length="1679" mass="179443">MVLGRNLSDLSAAFLGVLLLFVAIPAYAQDAPVSQTITNIAEAQWRASGVIETARSNEVRIAVASAQAAIGTYLPDIAGSTTLQFSPSLCGSSTLTPSTSVGAAAPSSYSVSPATSIRIGQTLFFDVSAPAANLSPSSRDSIEVVLTTPSGDEERLTVFETSENSGEFAGSIQTASIPPQPIAGDCILSLHSGENISVTYHDSRAALVVTAIVNVLNKTSGFVFDSQNGQIIDGARLTLVNAASGLPAEVFAEDGVTYWPSSVTSGQPVTDGAGRTYEMLPGEYRFPIVASGSFLVEVSPPSPYSGPSTVSEKELVAFTRPTGGVFVITEASYQSQFSVTSSAIPQFDIPLDRPLVNVSLDKSVSRQIALPGDVVFYSITVSNPDVMGSKRNVVITDTPSEWLRLRPDSIRVDGERAEERVSIAEDGKTLKVRFDEIAAGAGHRITYAMAVRADAPEGFAVNRASASDGRGAAVVASANLRISKETIGNKMVVMGRITSGSCNREGRRGIAGVRVMLEDGSFAVTDAEGRYHFEGIAPGTHVVQAQDQTLPISGQFVLCARSTANGGSANSRFVRGQGGSLVVADFHAELPYGWNDRADDQDDEVLGDAEASGAEIAWATVGDGPAGFIFPAVDHNPRAPAVRVAVRHEIGEQVELRANNELVDPLSFDGVTKASDGSYAISVWRGIPLKSERTRLIADVSNANGSSSNQFERIVHFSGAPSNVSLVADQSRLVADGTTKSVVAVRITDRKGQPVRSGVSGAVEINAPYESAEALEAMQLRQLGGLSGAKPTWTIRGDDGVALIELSPTLVSGQLDLDFTFTDGKITRREKIEAWVVPGDTDWTLVGLAEASLGARTIADNMEVNGSFDSDLGQEGRVAFYAKGKVLGKFLLTAAYDSAKQKDEQRFQGSIDPDAYYTVFADGSARRFDAASREKLYLRVETSTFYAIYGDFRTGFNQTNLARYDRAATGVKAEGRFGALHVQGFAADIETRFRRDEIQGNGLTGPYRLSSRAIVPNSETVALEIRDRFRSEIIVERRELTRFIDYDLDLLSGTIRFKEPVLSRDFDLNPQFIVIDYETQDPRSTGQLNAGVRSDVLVADGDLRLGSTFVTDEGDGARTEMLAVDVKARLGSSTELRSEAAASVKNGVVSAAWQVEAEHHTGDLDVIAFARTVEPDFGVGQQNGAEQGRRKMGVDARYSISETLGVTGSAWHDSSLTDDARRNAIQIQAGYREQSTSLRLGLAHFDDRYRDGTSGSSTVLEGGASHRLLDNRLEINASTSIALSATESIDLPTRHRVGARYSVAKDVRLIGTYEVAEGKAIDAETLQGGVEVSPWAGARATGMLGQQSISELGARSYAAFGLAQSFTLSSHLTLDGTIDVNRQLGGVDQSKVINPQHPVSSGGHLGQDGQLFEDFAAITLGASWRKDRWAANARGEHRDGEQSDRTGLTFGAIRQLGEGSVLGSGFTWTRAESNTGSESEIFDGSIAAAYRPESSDFGFLAKLEYRSDSVTGAIDGETGPSGRSALIVNGEAKSRRLIGSVSTNWSPSRNDIEEGRSMNRSEFGLFVGGRYNFDAIESLSIEGFSLLAGVDARIGIGERFEIGGLATVRSNLTDGYTSFSFGPELGFSPKNDVLLTVGYNLRGFRDEDFSAARNTDEGLYTSIRMKFDADTFSFLGIGR</sequence>
<feature type="chain" id="PRO_5032290050" description="DUF11 domain-containing protein" evidence="1">
    <location>
        <begin position="29"/>
        <end position="1679"/>
    </location>
</feature>
<dbReference type="NCBIfam" id="TIGR01451">
    <property type="entry name" value="B_ant_repeat"/>
    <property type="match status" value="1"/>
</dbReference>
<reference evidence="2 3" key="1">
    <citation type="submission" date="2019-12" db="EMBL/GenBank/DDBJ databases">
        <title>Genomic-based taxomic classification of the family Erythrobacteraceae.</title>
        <authorList>
            <person name="Xu L."/>
        </authorList>
    </citation>
    <scope>NUCLEOTIDE SEQUENCE [LARGE SCALE GENOMIC DNA]</scope>
    <source>
        <strain evidence="2 3">DSM 17792</strain>
    </source>
</reference>
<evidence type="ECO:0000256" key="1">
    <source>
        <dbReference type="SAM" id="SignalP"/>
    </source>
</evidence>
<feature type="signal peptide" evidence="1">
    <location>
        <begin position="1"/>
        <end position="28"/>
    </location>
</feature>
<evidence type="ECO:0000313" key="3">
    <source>
        <dbReference type="Proteomes" id="UP000448199"/>
    </source>
</evidence>